<dbReference type="VEuPathDB" id="CryptoDB:Cvel_13075"/>
<feature type="compositionally biased region" description="Basic and acidic residues" evidence="1">
    <location>
        <begin position="158"/>
        <end position="176"/>
    </location>
</feature>
<evidence type="ECO:0000313" key="2">
    <source>
        <dbReference type="EMBL" id="CEM54830.1"/>
    </source>
</evidence>
<reference evidence="2" key="1">
    <citation type="submission" date="2014-11" db="EMBL/GenBank/DDBJ databases">
        <authorList>
            <person name="Otto D Thomas"/>
            <person name="Naeem Raeece"/>
        </authorList>
    </citation>
    <scope>NUCLEOTIDE SEQUENCE</scope>
</reference>
<organism evidence="2">
    <name type="scientific">Chromera velia CCMP2878</name>
    <dbReference type="NCBI Taxonomy" id="1169474"/>
    <lineage>
        <taxon>Eukaryota</taxon>
        <taxon>Sar</taxon>
        <taxon>Alveolata</taxon>
        <taxon>Colpodellida</taxon>
        <taxon>Chromeraceae</taxon>
        <taxon>Chromera</taxon>
    </lineage>
</organism>
<dbReference type="AlphaFoldDB" id="A0A0G4ICM7"/>
<protein>
    <recommendedName>
        <fullName evidence="3">Reverse transcriptase domain-containing protein</fullName>
    </recommendedName>
</protein>
<sequence>MKETREEELQEACGANQLYSGLMGVLEGGIHIVRELWETLTQEAGNNPEKAFGTLLIDAENAFNAANHITGLWNARILWPRVSTFLFNCYKGNAELFLRGTYGTSTISSRGGWMQGDPMSMAGYAITILSLVRALRSSGSGQTESKTQLEASGSSQAAREKQTRMRESRQTDRETQSESSESSQPDRESQTGASESR</sequence>
<evidence type="ECO:0008006" key="3">
    <source>
        <dbReference type="Google" id="ProtNLM"/>
    </source>
</evidence>
<evidence type="ECO:0000256" key="1">
    <source>
        <dbReference type="SAM" id="MobiDB-lite"/>
    </source>
</evidence>
<feature type="region of interest" description="Disordered" evidence="1">
    <location>
        <begin position="139"/>
        <end position="197"/>
    </location>
</feature>
<name>A0A0G4ICM7_9ALVE</name>
<dbReference type="PhylomeDB" id="A0A0G4ICM7"/>
<gene>
    <name evidence="2" type="ORF">Cvel_13075</name>
</gene>
<proteinExistence type="predicted"/>
<feature type="compositionally biased region" description="Polar residues" evidence="1">
    <location>
        <begin position="139"/>
        <end position="157"/>
    </location>
</feature>
<dbReference type="EMBL" id="CDMZ01005821">
    <property type="protein sequence ID" value="CEM54830.1"/>
    <property type="molecule type" value="Genomic_DNA"/>
</dbReference>
<accession>A0A0G4ICM7</accession>